<dbReference type="Pfam" id="PF05168">
    <property type="entry name" value="HEPN"/>
    <property type="match status" value="1"/>
</dbReference>
<dbReference type="Pfam" id="PF01909">
    <property type="entry name" value="NTP_transf_2"/>
    <property type="match status" value="1"/>
</dbReference>
<dbReference type="InterPro" id="IPR052548">
    <property type="entry name" value="Type_VII_TA_antitoxin"/>
</dbReference>
<dbReference type="PROSITE" id="PS50910">
    <property type="entry name" value="HEPN"/>
    <property type="match status" value="1"/>
</dbReference>
<gene>
    <name evidence="2" type="ORF">CcarbDRAFT_3032</name>
</gene>
<accession>C6PW65</accession>
<dbReference type="Gene3D" id="1.20.120.330">
    <property type="entry name" value="Nucleotidyltransferases domain 2"/>
    <property type="match status" value="1"/>
</dbReference>
<dbReference type="eggNOG" id="COG1708">
    <property type="taxonomic scope" value="Bacteria"/>
</dbReference>
<protein>
    <submittedName>
        <fullName evidence="2">HEPN domain protein</fullName>
    </submittedName>
</protein>
<dbReference type="eggNOG" id="COG2250">
    <property type="taxonomic scope" value="Bacteria"/>
</dbReference>
<comment type="caution">
    <text evidence="2">The sequence shown here is derived from an EMBL/GenBank/DDBJ whole genome shotgun (WGS) entry which is preliminary data.</text>
</comment>
<evidence type="ECO:0000313" key="3">
    <source>
        <dbReference type="Proteomes" id="UP000004198"/>
    </source>
</evidence>
<dbReference type="Proteomes" id="UP000004198">
    <property type="component" value="Unassembled WGS sequence"/>
</dbReference>
<organism evidence="2 3">
    <name type="scientific">Clostridium carboxidivorans P7</name>
    <dbReference type="NCBI Taxonomy" id="536227"/>
    <lineage>
        <taxon>Bacteria</taxon>
        <taxon>Bacillati</taxon>
        <taxon>Bacillota</taxon>
        <taxon>Clostridia</taxon>
        <taxon>Eubacteriales</taxon>
        <taxon>Clostridiaceae</taxon>
        <taxon>Clostridium</taxon>
    </lineage>
</organism>
<dbReference type="OrthoDB" id="9808176at2"/>
<dbReference type="EMBL" id="ACVI01000051">
    <property type="protein sequence ID" value="EET86544.1"/>
    <property type="molecule type" value="Genomic_DNA"/>
</dbReference>
<dbReference type="InterPro" id="IPR007842">
    <property type="entry name" value="HEPN_dom"/>
</dbReference>
<dbReference type="RefSeq" id="WP_007061917.1">
    <property type="nucleotide sequence ID" value="NZ_ACVI01000051.1"/>
</dbReference>
<dbReference type="SUPFAM" id="SSF81593">
    <property type="entry name" value="Nucleotidyltransferase substrate binding subunit/domain"/>
    <property type="match status" value="1"/>
</dbReference>
<dbReference type="PATRIC" id="fig|536227.13.peg.884"/>
<evidence type="ECO:0000313" key="2">
    <source>
        <dbReference type="EMBL" id="EET86544.1"/>
    </source>
</evidence>
<proteinExistence type="predicted"/>
<dbReference type="GO" id="GO:0016779">
    <property type="term" value="F:nucleotidyltransferase activity"/>
    <property type="evidence" value="ECO:0007669"/>
    <property type="project" value="InterPro"/>
</dbReference>
<evidence type="ECO:0000259" key="1">
    <source>
        <dbReference type="PROSITE" id="PS50910"/>
    </source>
</evidence>
<sequence length="273" mass="31898">MIPFREEIEKIKNQIVKLYNPYEIILFGSCARGRARKDSDIDICIVLDFEDKRELLLDLTMKIESTREIDFIVYTKSSWEKNIADTASFASLIQKTGVKIYPMTTRSNTPASPSGSKERLRPWITISKHQVKLKLHLMPRTLFMVDTLKYNEWFIMGNKDLKGAKILYEYDGDLGLVCFHLQQAVEKYMKGFLIYKTGILQNGHNLFKLCKTASMYDKEFNKFLKDSAFLNAYYIETRYPAEEPLVAEKEDVHESLRIAENIIEYIKKIETDK</sequence>
<feature type="domain" description="HEPN" evidence="1">
    <location>
        <begin position="155"/>
        <end position="269"/>
    </location>
</feature>
<dbReference type="STRING" id="536227.Ccar_04170"/>
<reference evidence="2 3" key="1">
    <citation type="submission" date="2009-06" db="EMBL/GenBank/DDBJ databases">
        <title>The draft genome of Clostridium carboxidivorans P7.</title>
        <authorList>
            <consortium name="US DOE Joint Genome Institute (JGI-PGF)"/>
            <person name="Lucas S."/>
            <person name="Copeland A."/>
            <person name="Lapidus A."/>
            <person name="Glavina del Rio T."/>
            <person name="Tice H."/>
            <person name="Bruce D."/>
            <person name="Goodwin L."/>
            <person name="Pitluck S."/>
            <person name="Larimer F."/>
            <person name="Land M.L."/>
            <person name="Hauser L."/>
            <person name="Hemme C.L."/>
        </authorList>
    </citation>
    <scope>NUCLEOTIDE SEQUENCE [LARGE SCALE GENOMIC DNA]</scope>
    <source>
        <strain evidence="2 3">P7</strain>
    </source>
</reference>
<name>C6PW65_9CLOT</name>
<dbReference type="InterPro" id="IPR043519">
    <property type="entry name" value="NT_sf"/>
</dbReference>
<dbReference type="SUPFAM" id="SSF81301">
    <property type="entry name" value="Nucleotidyltransferase"/>
    <property type="match status" value="1"/>
</dbReference>
<dbReference type="KEGG" id="cck:Ccar_04170"/>
<dbReference type="Gene3D" id="3.30.460.10">
    <property type="entry name" value="Beta Polymerase, domain 2"/>
    <property type="match status" value="1"/>
</dbReference>
<dbReference type="SMART" id="SM00748">
    <property type="entry name" value="HEPN"/>
    <property type="match status" value="1"/>
</dbReference>
<dbReference type="PANTHER" id="PTHR33933">
    <property type="entry name" value="NUCLEOTIDYLTRANSFERASE"/>
    <property type="match status" value="1"/>
</dbReference>
<dbReference type="AlphaFoldDB" id="C6PW65"/>
<dbReference type="CDD" id="cd05403">
    <property type="entry name" value="NT_KNTase_like"/>
    <property type="match status" value="1"/>
</dbReference>
<keyword evidence="3" id="KW-1185">Reference proteome</keyword>
<dbReference type="PANTHER" id="PTHR33933:SF1">
    <property type="entry name" value="PROTEIN ADENYLYLTRANSFERASE MNTA-RELATED"/>
    <property type="match status" value="1"/>
</dbReference>
<dbReference type="InterPro" id="IPR002934">
    <property type="entry name" value="Polymerase_NTP_transf_dom"/>
</dbReference>